<reference evidence="1" key="1">
    <citation type="submission" date="2021-01" db="EMBL/GenBank/DDBJ databases">
        <authorList>
            <person name="Corre E."/>
            <person name="Pelletier E."/>
            <person name="Niang G."/>
            <person name="Scheremetjew M."/>
            <person name="Finn R."/>
            <person name="Kale V."/>
            <person name="Holt S."/>
            <person name="Cochrane G."/>
            <person name="Meng A."/>
            <person name="Brown T."/>
            <person name="Cohen L."/>
        </authorList>
    </citation>
    <scope>NUCLEOTIDE SEQUENCE</scope>
    <source>
        <strain evidence="1">UTEX LB 985</strain>
    </source>
</reference>
<accession>A0A7S2JER4</accession>
<evidence type="ECO:0000313" key="1">
    <source>
        <dbReference type="EMBL" id="CAD9545666.1"/>
    </source>
</evidence>
<name>A0A7S2JER4_9EUKA</name>
<dbReference type="EMBL" id="HBGU01079034">
    <property type="protein sequence ID" value="CAD9545666.1"/>
    <property type="molecule type" value="Transcribed_RNA"/>
</dbReference>
<gene>
    <name evidence="1" type="ORF">CBRE1094_LOCUS43130</name>
</gene>
<organism evidence="1">
    <name type="scientific">Haptolina brevifila</name>
    <dbReference type="NCBI Taxonomy" id="156173"/>
    <lineage>
        <taxon>Eukaryota</taxon>
        <taxon>Haptista</taxon>
        <taxon>Haptophyta</taxon>
        <taxon>Prymnesiophyceae</taxon>
        <taxon>Prymnesiales</taxon>
        <taxon>Prymnesiaceae</taxon>
        <taxon>Haptolina</taxon>
    </lineage>
</organism>
<protein>
    <submittedName>
        <fullName evidence="1">Uncharacterized protein</fullName>
    </submittedName>
</protein>
<proteinExistence type="predicted"/>
<sequence>MMGMPAHTYPSASLYLSNFPPPDDLRIASLGRPSTSFGPKSFVPTPADRIARVAESPRPATARIETLEGPINRRSYLVQPSTFDIRVGRAKTNLLVPFTMTSGLSVPTYASPTPRVPTPASSNLMRFRASLTTPALPQYATRSQSQG</sequence>
<dbReference type="AlphaFoldDB" id="A0A7S2JER4"/>